<dbReference type="AlphaFoldDB" id="A0A0F9KHY7"/>
<organism evidence="2">
    <name type="scientific">marine sediment metagenome</name>
    <dbReference type="NCBI Taxonomy" id="412755"/>
    <lineage>
        <taxon>unclassified sequences</taxon>
        <taxon>metagenomes</taxon>
        <taxon>ecological metagenomes</taxon>
    </lineage>
</organism>
<evidence type="ECO:0000256" key="1">
    <source>
        <dbReference type="SAM" id="MobiDB-lite"/>
    </source>
</evidence>
<reference evidence="2" key="1">
    <citation type="journal article" date="2015" name="Nature">
        <title>Complex archaea that bridge the gap between prokaryotes and eukaryotes.</title>
        <authorList>
            <person name="Spang A."/>
            <person name="Saw J.H."/>
            <person name="Jorgensen S.L."/>
            <person name="Zaremba-Niedzwiedzka K."/>
            <person name="Martijn J."/>
            <person name="Lind A.E."/>
            <person name="van Eijk R."/>
            <person name="Schleper C."/>
            <person name="Guy L."/>
            <person name="Ettema T.J."/>
        </authorList>
    </citation>
    <scope>NUCLEOTIDE SEQUENCE</scope>
</reference>
<feature type="compositionally biased region" description="Acidic residues" evidence="1">
    <location>
        <begin position="176"/>
        <end position="193"/>
    </location>
</feature>
<comment type="caution">
    <text evidence="2">The sequence shown here is derived from an EMBL/GenBank/DDBJ whole genome shotgun (WGS) entry which is preliminary data.</text>
</comment>
<accession>A0A0F9KHY7</accession>
<feature type="region of interest" description="Disordered" evidence="1">
    <location>
        <begin position="156"/>
        <end position="193"/>
    </location>
</feature>
<dbReference type="EMBL" id="LAZR01007972">
    <property type="protein sequence ID" value="KKM81744.1"/>
    <property type="molecule type" value="Genomic_DNA"/>
</dbReference>
<proteinExistence type="predicted"/>
<feature type="compositionally biased region" description="Basic and acidic residues" evidence="1">
    <location>
        <begin position="165"/>
        <end position="175"/>
    </location>
</feature>
<evidence type="ECO:0000313" key="2">
    <source>
        <dbReference type="EMBL" id="KKM81744.1"/>
    </source>
</evidence>
<gene>
    <name evidence="2" type="ORF">LCGC14_1326710</name>
</gene>
<sequence>MSKQIKAGFPGFEHRVKSLLWGKIIGPKNDRPDYIRWENLVKELQEEEGVNRRQAIVNASLTFDCLSVIIADYNLSQYGVPNTSINAEATVSVSSRDVRQSYRENLRWAIDAAGKFMRTKEEPNDCPNDAAYYLYQQAIQDPKDFLGKVGQVEVKASSQEEIEENDRKQATKSIEDIDEMLATLDEENENNAD</sequence>
<name>A0A0F9KHY7_9ZZZZ</name>
<protein>
    <submittedName>
        <fullName evidence="2">Uncharacterized protein</fullName>
    </submittedName>
</protein>